<dbReference type="CDD" id="cd00761">
    <property type="entry name" value="Glyco_tranf_GTA_type"/>
    <property type="match status" value="1"/>
</dbReference>
<reference evidence="2" key="1">
    <citation type="submission" date="2021-06" db="EMBL/GenBank/DDBJ databases">
        <title>New haloarchaea isolates fom saline soil.</title>
        <authorList>
            <person name="Duran-Viseras A."/>
            <person name="Sanchez-Porro C.S."/>
            <person name="Ventosa A."/>
        </authorList>
    </citation>
    <scope>NUCLEOTIDE SEQUENCE</scope>
    <source>
        <strain evidence="2">JCM 18369</strain>
    </source>
</reference>
<dbReference type="RefSeq" id="WP_162412286.1">
    <property type="nucleotide sequence ID" value="NZ_JAHQXE010000001.1"/>
</dbReference>
<proteinExistence type="predicted"/>
<accession>A0AA41KHA3</accession>
<dbReference type="PANTHER" id="PTHR22916:SF3">
    <property type="entry name" value="UDP-GLCNAC:BETAGAL BETA-1,3-N-ACETYLGLUCOSAMINYLTRANSFERASE-LIKE PROTEIN 1"/>
    <property type="match status" value="1"/>
</dbReference>
<gene>
    <name evidence="2" type="ORF">KTS37_01305</name>
</gene>
<keyword evidence="3" id="KW-1185">Reference proteome</keyword>
<dbReference type="Gene3D" id="3.90.550.10">
    <property type="entry name" value="Spore Coat Polysaccharide Biosynthesis Protein SpsA, Chain A"/>
    <property type="match status" value="1"/>
</dbReference>
<protein>
    <submittedName>
        <fullName evidence="2">Glycosyltransferase family 2 protein</fullName>
    </submittedName>
</protein>
<organism evidence="2 3">
    <name type="scientific">Haloarcula salina</name>
    <dbReference type="NCBI Taxonomy" id="1429914"/>
    <lineage>
        <taxon>Archaea</taxon>
        <taxon>Methanobacteriati</taxon>
        <taxon>Methanobacteriota</taxon>
        <taxon>Stenosarchaea group</taxon>
        <taxon>Halobacteria</taxon>
        <taxon>Halobacteriales</taxon>
        <taxon>Haloarculaceae</taxon>
        <taxon>Haloarcula</taxon>
    </lineage>
</organism>
<name>A0AA41KHA3_9EURY</name>
<dbReference type="Proteomes" id="UP001166304">
    <property type="component" value="Unassembled WGS sequence"/>
</dbReference>
<feature type="domain" description="Glycosyltransferase 2-like" evidence="1">
    <location>
        <begin position="9"/>
        <end position="101"/>
    </location>
</feature>
<dbReference type="PANTHER" id="PTHR22916">
    <property type="entry name" value="GLYCOSYLTRANSFERASE"/>
    <property type="match status" value="1"/>
</dbReference>
<dbReference type="InterPro" id="IPR001173">
    <property type="entry name" value="Glyco_trans_2-like"/>
</dbReference>
<evidence type="ECO:0000313" key="2">
    <source>
        <dbReference type="EMBL" id="MBV0900413.1"/>
    </source>
</evidence>
<dbReference type="Pfam" id="PF00535">
    <property type="entry name" value="Glycos_transf_2"/>
    <property type="match status" value="1"/>
</dbReference>
<evidence type="ECO:0000313" key="3">
    <source>
        <dbReference type="Proteomes" id="UP001166304"/>
    </source>
</evidence>
<dbReference type="GO" id="GO:0016758">
    <property type="term" value="F:hexosyltransferase activity"/>
    <property type="evidence" value="ECO:0007669"/>
    <property type="project" value="UniProtKB-ARBA"/>
</dbReference>
<comment type="caution">
    <text evidence="2">The sequence shown here is derived from an EMBL/GenBank/DDBJ whole genome shotgun (WGS) entry which is preliminary data.</text>
</comment>
<dbReference type="InterPro" id="IPR029044">
    <property type="entry name" value="Nucleotide-diphossugar_trans"/>
</dbReference>
<dbReference type="SUPFAM" id="SSF53448">
    <property type="entry name" value="Nucleotide-diphospho-sugar transferases"/>
    <property type="match status" value="1"/>
</dbReference>
<dbReference type="AlphaFoldDB" id="A0AA41KHA3"/>
<dbReference type="EMBL" id="JAHQXE010000001">
    <property type="protein sequence ID" value="MBV0900413.1"/>
    <property type="molecule type" value="Genomic_DNA"/>
</dbReference>
<sequence length="302" mass="35497">MSEEYKYTVSICNYNMENTIKESLLSILNNVNDDFEVLVVDESTDNSRKIIKKLQEKHDNLRLVEVQQDPGRNLGMMRNIGIREANGEFVLIYVDADDRYECGIVDFAKIYEQLSEKLGKDFYIDGANIKISSKDFLLNEVPHRNLPIAAAEEDFAIRLLYNNDIIYLDHTPFSEEIDKPDRKQKKTYGFKRSFRATVSRFQMGITFESLFKHMVVCDDRLETKDKLVNFIILPLAYLFSLPKQSYSVPDEFRDWKERDRRQPSLTYTLPELEEKLNVSIDRDKLSECGREKFYSVETGRWN</sequence>
<evidence type="ECO:0000259" key="1">
    <source>
        <dbReference type="Pfam" id="PF00535"/>
    </source>
</evidence>